<evidence type="ECO:0008006" key="4">
    <source>
        <dbReference type="Google" id="ProtNLM"/>
    </source>
</evidence>
<evidence type="ECO:0000313" key="3">
    <source>
        <dbReference type="Proteomes" id="UP000824112"/>
    </source>
</evidence>
<reference evidence="2" key="2">
    <citation type="journal article" date="2021" name="PeerJ">
        <title>Extensive microbial diversity within the chicken gut microbiome revealed by metagenomics and culture.</title>
        <authorList>
            <person name="Gilroy R."/>
            <person name="Ravi A."/>
            <person name="Getino M."/>
            <person name="Pursley I."/>
            <person name="Horton D.L."/>
            <person name="Alikhan N.F."/>
            <person name="Baker D."/>
            <person name="Gharbi K."/>
            <person name="Hall N."/>
            <person name="Watson M."/>
            <person name="Adriaenssens E.M."/>
            <person name="Foster-Nyarko E."/>
            <person name="Jarju S."/>
            <person name="Secka A."/>
            <person name="Antonio M."/>
            <person name="Oren A."/>
            <person name="Chaudhuri R.R."/>
            <person name="La Ragione R."/>
            <person name="Hildebrand F."/>
            <person name="Pallen M.J."/>
        </authorList>
    </citation>
    <scope>NUCLEOTIDE SEQUENCE</scope>
    <source>
        <strain evidence="2">CHK158-818</strain>
    </source>
</reference>
<dbReference type="AlphaFoldDB" id="A0A9D1M972"/>
<feature type="non-terminal residue" evidence="2">
    <location>
        <position position="138"/>
    </location>
</feature>
<proteinExistence type="predicted"/>
<evidence type="ECO:0000313" key="2">
    <source>
        <dbReference type="EMBL" id="HIU55996.1"/>
    </source>
</evidence>
<comment type="caution">
    <text evidence="2">The sequence shown here is derived from an EMBL/GenBank/DDBJ whole genome shotgun (WGS) entry which is preliminary data.</text>
</comment>
<feature type="chain" id="PRO_5038756082" description="Outer membrane protein beta-barrel domain-containing protein" evidence="1">
    <location>
        <begin position="21"/>
        <end position="138"/>
    </location>
</feature>
<evidence type="ECO:0000256" key="1">
    <source>
        <dbReference type="SAM" id="SignalP"/>
    </source>
</evidence>
<organism evidence="2 3">
    <name type="scientific">Candidatus Gallibacteroides avistercoris</name>
    <dbReference type="NCBI Taxonomy" id="2840833"/>
    <lineage>
        <taxon>Bacteria</taxon>
        <taxon>Pseudomonadati</taxon>
        <taxon>Bacteroidota</taxon>
        <taxon>Bacteroidia</taxon>
        <taxon>Bacteroidales</taxon>
        <taxon>Bacteroidaceae</taxon>
        <taxon>Bacteroidaceae incertae sedis</taxon>
        <taxon>Candidatus Gallibacteroides</taxon>
    </lineage>
</organism>
<gene>
    <name evidence="2" type="ORF">IAB03_09365</name>
</gene>
<accession>A0A9D1M972</accession>
<protein>
    <recommendedName>
        <fullName evidence="4">Outer membrane protein beta-barrel domain-containing protein</fullName>
    </recommendedName>
</protein>
<keyword evidence="1" id="KW-0732">Signal</keyword>
<dbReference type="EMBL" id="DVNA01000213">
    <property type="protein sequence ID" value="HIU55996.1"/>
    <property type="molecule type" value="Genomic_DNA"/>
</dbReference>
<dbReference type="Proteomes" id="UP000824112">
    <property type="component" value="Unassembled WGS sequence"/>
</dbReference>
<feature type="signal peptide" evidence="1">
    <location>
        <begin position="1"/>
        <end position="20"/>
    </location>
</feature>
<name>A0A9D1M972_9BACT</name>
<reference evidence="2" key="1">
    <citation type="submission" date="2020-10" db="EMBL/GenBank/DDBJ databases">
        <authorList>
            <person name="Gilroy R."/>
        </authorList>
    </citation>
    <scope>NUCLEOTIDE SEQUENCE</scope>
    <source>
        <strain evidence="2">CHK158-818</strain>
    </source>
</reference>
<sequence>MPQKSLFFLICLFISITANAQTEKGYWLFNPQFTAFDLSGTENSLGDDDRLRLGFGVKTGNFVADNFAFIVGAGFQIDKQDKYKSNSFDLSTGFRYYLFSRLFLGAEIAYQKQWIRDYDSERTRKPDYFLFNAELGYA</sequence>